<keyword evidence="1" id="KW-1133">Transmembrane helix</keyword>
<protein>
    <submittedName>
        <fullName evidence="2">Uncharacterized protein</fullName>
    </submittedName>
</protein>
<dbReference type="EMBL" id="JAGQLN010000002">
    <property type="protein sequence ID" value="MCA9376396.1"/>
    <property type="molecule type" value="Genomic_DNA"/>
</dbReference>
<sequence length="169" mass="18952">MKLEIKQLSPKIMIIMTIDLLIGLLLLLGLLWVYGSESIISSLPMNPAIQDSSLSIYLLDQDRYELIMPDSSDSFGYYGFVLRVPGQLTEYLCDGVRKQIDLSMMYPTCTNGIPEILDFDGVEVTPPVAIQTVQWNTFQDSISGGCQIGFQYGLIDKEQTVNLTCERPQ</sequence>
<reference evidence="2" key="2">
    <citation type="journal article" date="2021" name="Microbiome">
        <title>Successional dynamics and alternative stable states in a saline activated sludge microbial community over 9 years.</title>
        <authorList>
            <person name="Wang Y."/>
            <person name="Ye J."/>
            <person name="Ju F."/>
            <person name="Liu L."/>
            <person name="Boyd J.A."/>
            <person name="Deng Y."/>
            <person name="Parks D.H."/>
            <person name="Jiang X."/>
            <person name="Yin X."/>
            <person name="Woodcroft B.J."/>
            <person name="Tyson G.W."/>
            <person name="Hugenholtz P."/>
            <person name="Polz M.F."/>
            <person name="Zhang T."/>
        </authorList>
    </citation>
    <scope>NUCLEOTIDE SEQUENCE</scope>
    <source>
        <strain evidence="2">HKST-UBA17</strain>
    </source>
</reference>
<feature type="transmembrane region" description="Helical" evidence="1">
    <location>
        <begin position="12"/>
        <end position="34"/>
    </location>
</feature>
<gene>
    <name evidence="2" type="ORF">KC685_00565</name>
</gene>
<proteinExistence type="predicted"/>
<organism evidence="2 3">
    <name type="scientific">Candidatus Dojkabacteria bacterium</name>
    <dbReference type="NCBI Taxonomy" id="2099670"/>
    <lineage>
        <taxon>Bacteria</taxon>
        <taxon>Candidatus Dojkabacteria</taxon>
    </lineage>
</organism>
<dbReference type="Proteomes" id="UP000741282">
    <property type="component" value="Unassembled WGS sequence"/>
</dbReference>
<name>A0A955KXS5_9BACT</name>
<keyword evidence="1" id="KW-0812">Transmembrane</keyword>
<reference evidence="2" key="1">
    <citation type="submission" date="2020-04" db="EMBL/GenBank/DDBJ databases">
        <authorList>
            <person name="Zhang T."/>
        </authorList>
    </citation>
    <scope>NUCLEOTIDE SEQUENCE</scope>
    <source>
        <strain evidence="2">HKST-UBA17</strain>
    </source>
</reference>
<accession>A0A955KXS5</accession>
<keyword evidence="1" id="KW-0472">Membrane</keyword>
<evidence type="ECO:0000313" key="3">
    <source>
        <dbReference type="Proteomes" id="UP000741282"/>
    </source>
</evidence>
<evidence type="ECO:0000313" key="2">
    <source>
        <dbReference type="EMBL" id="MCA9376396.1"/>
    </source>
</evidence>
<evidence type="ECO:0000256" key="1">
    <source>
        <dbReference type="SAM" id="Phobius"/>
    </source>
</evidence>
<comment type="caution">
    <text evidence="2">The sequence shown here is derived from an EMBL/GenBank/DDBJ whole genome shotgun (WGS) entry which is preliminary data.</text>
</comment>
<dbReference type="AlphaFoldDB" id="A0A955KXS5"/>